<comment type="caution">
    <text evidence="17">The sequence shown here is derived from an EMBL/GenBank/DDBJ whole genome shotgun (WGS) entry which is preliminary data.</text>
</comment>
<evidence type="ECO:0000256" key="7">
    <source>
        <dbReference type="ARBA" id="ARBA00022723"/>
    </source>
</evidence>
<dbReference type="SUPFAM" id="SSF47802">
    <property type="entry name" value="DNA polymerase beta, N-terminal domain-like"/>
    <property type="match status" value="1"/>
</dbReference>
<dbReference type="Pfam" id="PF14716">
    <property type="entry name" value="HHH_8"/>
    <property type="match status" value="1"/>
</dbReference>
<evidence type="ECO:0000256" key="14">
    <source>
        <dbReference type="RuleBase" id="RU366014"/>
    </source>
</evidence>
<proteinExistence type="inferred from homology"/>
<dbReference type="GO" id="GO:0005634">
    <property type="term" value="C:nucleus"/>
    <property type="evidence" value="ECO:0007669"/>
    <property type="project" value="UniProtKB-SubCell"/>
</dbReference>
<dbReference type="Gene3D" id="1.10.150.20">
    <property type="entry name" value="5' to 3' exonuclease, C-terminal subdomain"/>
    <property type="match status" value="1"/>
</dbReference>
<dbReference type="Gene3D" id="3.30.460.10">
    <property type="entry name" value="Beta Polymerase, domain 2"/>
    <property type="match status" value="1"/>
</dbReference>
<keyword evidence="11 14" id="KW-0539">Nucleus</keyword>
<dbReference type="SUPFAM" id="SSF52113">
    <property type="entry name" value="BRCT domain"/>
    <property type="match status" value="1"/>
</dbReference>
<dbReference type="InterPro" id="IPR028207">
    <property type="entry name" value="DNA_pol_B_palm_palm"/>
</dbReference>
<feature type="domain" description="DNA-directed DNA polymerase X" evidence="16">
    <location>
        <begin position="274"/>
        <end position="613"/>
    </location>
</feature>
<dbReference type="FunFam" id="3.30.210.10:FF:000001">
    <property type="entry name" value="DNA polymerase lambda"/>
    <property type="match status" value="1"/>
</dbReference>
<evidence type="ECO:0000313" key="17">
    <source>
        <dbReference type="EMBL" id="KAK7746190.1"/>
    </source>
</evidence>
<keyword evidence="7" id="KW-0479">Metal-binding</keyword>
<feature type="region of interest" description="Disordered" evidence="15">
    <location>
        <begin position="116"/>
        <end position="187"/>
    </location>
</feature>
<sequence length="614" mass="69565">MLKRKKEAKLKLVPENQRIFKGLRFYYIPNDDANGVRRHQINKAKEHGATWVRTLAEASHIIVDQDLTYKDIKPDITSDPSALTKIIVNASYPTDCVAYRMLLEPDQGKYIRNLSTSEETAVMKPPNQEMTSRQNPRASPNPKPRRSLRRGQESSSSSRQDSGQQHEEPQEINTESNIPTPKVPTSLADDELSQCIGLVKNDSIRQQVPLEEEDEDSRNGYLKDDIVDSQYESSDDERVKKKQKRHETVGQQKTSWQDNFACMKGGTEGGDASNPNARTIELLQAMADQYEKRDHFRCLSYRKAITTLGQQDHKITTAKEAIKLPNIGESLADKIEEIVADDRLRKLEDAKQQPEDIITNIFLKIYGVGISQARKWVSQGYRTLEDLKEKAQLTPSQVIGIEHYDDLNKRIPRWEVEALAEVVKKATAALDASIELIIGGSYRRGAESSGDIDIIITKKKTKTTPELLPFLEKLVRRLTDQGFLTASLASFSGKAGKGHGSKWHGCCVLPEAVFPKDKGQYQPIWRRIDLLLVPESEAGAALIYFTGNDIFNRSIRLLASKKGMRLNQRGLYKDVLRGPGRVKYTDGALVEARDEKKIFELLGVKWREPHERWC</sequence>
<keyword evidence="3" id="KW-0237">DNA synthesis</keyword>
<dbReference type="Gene3D" id="3.40.50.10190">
    <property type="entry name" value="BRCT domain"/>
    <property type="match status" value="1"/>
</dbReference>
<dbReference type="CDD" id="cd00141">
    <property type="entry name" value="NT_POLXc"/>
    <property type="match status" value="1"/>
</dbReference>
<comment type="function">
    <text evidence="14">DNA polymerase that functions in several pathways of DNA repair. Involved in base excision repair (BER) responsible for repair of lesions that give rise to abasic (AP) sites in DNA. Also contributes to DNA double-strand break repair by non-homologous end joining and homologous recombination. Has both template-dependent and template-independent (terminal transferase) DNA polymerase activities. Has also a 5'-deoxyribose-5-phosphate lyase (dRP lyase) activity.</text>
</comment>
<keyword evidence="18" id="KW-1185">Reference proteome</keyword>
<dbReference type="SMART" id="SM00483">
    <property type="entry name" value="POLXc"/>
    <property type="match status" value="1"/>
</dbReference>
<dbReference type="InterPro" id="IPR002008">
    <property type="entry name" value="DNA_pol_X_beta-like"/>
</dbReference>
<dbReference type="PANTHER" id="PTHR11276:SF28">
    <property type="entry name" value="DNA POLYMERASE LAMBDA"/>
    <property type="match status" value="1"/>
</dbReference>
<keyword evidence="8 14" id="KW-0227">DNA damage</keyword>
<accession>A0AAN9UDJ4</accession>
<reference evidence="17 18" key="1">
    <citation type="submission" date="2024-02" db="EMBL/GenBank/DDBJ databases">
        <title>De novo assembly and annotation of 12 fungi associated with fruit tree decline syndrome in Ontario, Canada.</title>
        <authorList>
            <person name="Sulman M."/>
            <person name="Ellouze W."/>
            <person name="Ilyukhin E."/>
        </authorList>
    </citation>
    <scope>NUCLEOTIDE SEQUENCE [LARGE SCALE GENOMIC DNA]</scope>
    <source>
        <strain evidence="17 18">M11/M66-122</strain>
    </source>
</reference>
<feature type="active site" description="Nucleophile; Schiff-base intermediate with DNA; for 5'-dRP lyase activity" evidence="13">
    <location>
        <position position="334"/>
    </location>
</feature>
<dbReference type="Proteomes" id="UP001320420">
    <property type="component" value="Unassembled WGS sequence"/>
</dbReference>
<keyword evidence="5 14" id="KW-0548">Nucleotidyltransferase</keyword>
<evidence type="ECO:0000256" key="6">
    <source>
        <dbReference type="ARBA" id="ARBA00022705"/>
    </source>
</evidence>
<protein>
    <recommendedName>
        <fullName evidence="14">DNA polymerase</fullName>
        <ecNumber evidence="14">2.7.7.7</ecNumber>
    </recommendedName>
</protein>
<feature type="region of interest" description="Disordered" evidence="15">
    <location>
        <begin position="206"/>
        <end position="253"/>
    </location>
</feature>
<dbReference type="InterPro" id="IPR010996">
    <property type="entry name" value="HHH_MUS81"/>
</dbReference>
<feature type="compositionally biased region" description="Basic and acidic residues" evidence="15">
    <location>
        <begin position="217"/>
        <end position="226"/>
    </location>
</feature>
<dbReference type="InterPro" id="IPR037160">
    <property type="entry name" value="DNA_Pol_thumb_sf"/>
</dbReference>
<dbReference type="AlphaFoldDB" id="A0AAN9UDJ4"/>
<evidence type="ECO:0000256" key="9">
    <source>
        <dbReference type="ARBA" id="ARBA00022932"/>
    </source>
</evidence>
<evidence type="ECO:0000256" key="15">
    <source>
        <dbReference type="SAM" id="MobiDB-lite"/>
    </source>
</evidence>
<dbReference type="GO" id="GO:0006303">
    <property type="term" value="P:double-strand break repair via nonhomologous end joining"/>
    <property type="evidence" value="ECO:0007669"/>
    <property type="project" value="TreeGrafter"/>
</dbReference>
<evidence type="ECO:0000256" key="12">
    <source>
        <dbReference type="ARBA" id="ARBA00049244"/>
    </source>
</evidence>
<evidence type="ECO:0000256" key="8">
    <source>
        <dbReference type="ARBA" id="ARBA00022763"/>
    </source>
</evidence>
<dbReference type="InterPro" id="IPR043519">
    <property type="entry name" value="NT_sf"/>
</dbReference>
<dbReference type="FunFam" id="1.10.150.110:FF:000005">
    <property type="entry name" value="DNA polymerase POL4"/>
    <property type="match status" value="1"/>
</dbReference>
<dbReference type="SUPFAM" id="SSF81301">
    <property type="entry name" value="Nucleotidyltransferase"/>
    <property type="match status" value="1"/>
</dbReference>
<dbReference type="InterPro" id="IPR027421">
    <property type="entry name" value="DNA_pol_lamdba_lyase_dom_sf"/>
</dbReference>
<comment type="similarity">
    <text evidence="2 14">Belongs to the DNA polymerase type-X family.</text>
</comment>
<keyword evidence="9 14" id="KW-0239">DNA-directed DNA polymerase</keyword>
<comment type="catalytic activity">
    <reaction evidence="12 14">
        <text>DNA(n) + a 2'-deoxyribonucleoside 5'-triphosphate = DNA(n+1) + diphosphate</text>
        <dbReference type="Rhea" id="RHEA:22508"/>
        <dbReference type="Rhea" id="RHEA-COMP:17339"/>
        <dbReference type="Rhea" id="RHEA-COMP:17340"/>
        <dbReference type="ChEBI" id="CHEBI:33019"/>
        <dbReference type="ChEBI" id="CHEBI:61560"/>
        <dbReference type="ChEBI" id="CHEBI:173112"/>
        <dbReference type="EC" id="2.7.7.7"/>
    </reaction>
</comment>
<dbReference type="FunFam" id="1.10.150.20:FF:000010">
    <property type="entry name" value="DNA polymerase lambda"/>
    <property type="match status" value="1"/>
</dbReference>
<dbReference type="PRINTS" id="PR00870">
    <property type="entry name" value="DNAPOLXBETA"/>
</dbReference>
<keyword evidence="6" id="KW-0235">DNA replication</keyword>
<keyword evidence="4 14" id="KW-0808">Transferase</keyword>
<gene>
    <name evidence="17" type="ORF">SLS62_009480</name>
</gene>
<evidence type="ECO:0000256" key="10">
    <source>
        <dbReference type="ARBA" id="ARBA00023204"/>
    </source>
</evidence>
<name>A0AAN9UDJ4_9PEZI</name>
<evidence type="ECO:0000313" key="18">
    <source>
        <dbReference type="Proteomes" id="UP001320420"/>
    </source>
</evidence>
<evidence type="ECO:0000256" key="13">
    <source>
        <dbReference type="PIRSR" id="PIRSR622312-50"/>
    </source>
</evidence>
<dbReference type="PANTHER" id="PTHR11276">
    <property type="entry name" value="DNA POLYMERASE TYPE-X FAMILY MEMBER"/>
    <property type="match status" value="1"/>
</dbReference>
<feature type="compositionally biased region" description="Low complexity" evidence="15">
    <location>
        <begin position="153"/>
        <end position="163"/>
    </location>
</feature>
<feature type="compositionally biased region" description="Polar residues" evidence="15">
    <location>
        <begin position="128"/>
        <end position="138"/>
    </location>
</feature>
<dbReference type="InterPro" id="IPR036420">
    <property type="entry name" value="BRCT_dom_sf"/>
</dbReference>
<dbReference type="Gene3D" id="3.30.210.10">
    <property type="entry name" value="DNA polymerase, thumb domain"/>
    <property type="match status" value="1"/>
</dbReference>
<evidence type="ECO:0000256" key="4">
    <source>
        <dbReference type="ARBA" id="ARBA00022679"/>
    </source>
</evidence>
<dbReference type="GO" id="GO:0003887">
    <property type="term" value="F:DNA-directed DNA polymerase activity"/>
    <property type="evidence" value="ECO:0007669"/>
    <property type="project" value="UniProtKB-UniRule"/>
</dbReference>
<dbReference type="Pfam" id="PF14792">
    <property type="entry name" value="DNA_pol_B_palm"/>
    <property type="match status" value="1"/>
</dbReference>
<dbReference type="EMBL" id="JAKJXP020000100">
    <property type="protein sequence ID" value="KAK7746190.1"/>
    <property type="molecule type" value="Genomic_DNA"/>
</dbReference>
<dbReference type="Pfam" id="PF14791">
    <property type="entry name" value="DNA_pol_B_thumb"/>
    <property type="match status" value="1"/>
</dbReference>
<evidence type="ECO:0000256" key="3">
    <source>
        <dbReference type="ARBA" id="ARBA00022634"/>
    </source>
</evidence>
<dbReference type="Gene3D" id="1.10.150.110">
    <property type="entry name" value="DNA polymerase beta, N-terminal domain-like"/>
    <property type="match status" value="1"/>
</dbReference>
<dbReference type="GO" id="GO:0003677">
    <property type="term" value="F:DNA binding"/>
    <property type="evidence" value="ECO:0007669"/>
    <property type="project" value="UniProtKB-UniRule"/>
</dbReference>
<dbReference type="InterPro" id="IPR018944">
    <property type="entry name" value="DNA_pol_lambd_fingers_domain"/>
</dbReference>
<dbReference type="InterPro" id="IPR002054">
    <property type="entry name" value="DNA-dir_DNA_pol_X"/>
</dbReference>
<evidence type="ECO:0000256" key="5">
    <source>
        <dbReference type="ARBA" id="ARBA00022695"/>
    </source>
</evidence>
<comment type="subcellular location">
    <subcellularLocation>
        <location evidence="1 14">Nucleus</location>
    </subcellularLocation>
</comment>
<dbReference type="EC" id="2.7.7.7" evidence="14"/>
<evidence type="ECO:0000256" key="11">
    <source>
        <dbReference type="ARBA" id="ARBA00023242"/>
    </source>
</evidence>
<dbReference type="SUPFAM" id="SSF81585">
    <property type="entry name" value="PsbU/PolX domain-like"/>
    <property type="match status" value="1"/>
</dbReference>
<dbReference type="Pfam" id="PF10391">
    <property type="entry name" value="DNA_pol_lambd_f"/>
    <property type="match status" value="1"/>
</dbReference>
<dbReference type="PRINTS" id="PR00869">
    <property type="entry name" value="DNAPOLX"/>
</dbReference>
<evidence type="ECO:0000259" key="16">
    <source>
        <dbReference type="SMART" id="SM00483"/>
    </source>
</evidence>
<evidence type="ECO:0000256" key="1">
    <source>
        <dbReference type="ARBA" id="ARBA00004123"/>
    </source>
</evidence>
<keyword evidence="10 14" id="KW-0234">DNA repair</keyword>
<dbReference type="InterPro" id="IPR029398">
    <property type="entry name" value="PolB_thumb"/>
</dbReference>
<evidence type="ECO:0000256" key="2">
    <source>
        <dbReference type="ARBA" id="ARBA00008323"/>
    </source>
</evidence>
<organism evidence="17 18">
    <name type="scientific">Diatrype stigma</name>
    <dbReference type="NCBI Taxonomy" id="117547"/>
    <lineage>
        <taxon>Eukaryota</taxon>
        <taxon>Fungi</taxon>
        <taxon>Dikarya</taxon>
        <taxon>Ascomycota</taxon>
        <taxon>Pezizomycotina</taxon>
        <taxon>Sordariomycetes</taxon>
        <taxon>Xylariomycetidae</taxon>
        <taxon>Xylariales</taxon>
        <taxon>Diatrypaceae</taxon>
        <taxon>Diatrype</taxon>
    </lineage>
</organism>
<dbReference type="GO" id="GO:0046872">
    <property type="term" value="F:metal ion binding"/>
    <property type="evidence" value="ECO:0007669"/>
    <property type="project" value="UniProtKB-UniRule"/>
</dbReference>
<dbReference type="InterPro" id="IPR022312">
    <property type="entry name" value="DNA_pol_X"/>
</dbReference>